<dbReference type="EMBL" id="RPGO01000033">
    <property type="protein sequence ID" value="RZB28932.1"/>
    <property type="molecule type" value="Genomic_DNA"/>
</dbReference>
<sequence>MRFFLYASKAKIDMLYSQISNSHIETTSTKKLNTKIASIESKKISKTINDIYLKIPFIERQLEKNQQVIDIEKLDKQNIKPYLNNTGIWNVSPIKKKYVLDEQVEEVAPTVYCLFRQYQNVLYFLIGSPLNLTGQHGITPNYTYVSPTWTADEYIMNLVDSGYSDKFYFDRILPALLGYCSKVCSFLPQMHIELLFKVYHVYSINDEVLDEAVSHYSIENFKDKPNFLVIGSPIFVCLAQPKIQGRRFNE</sequence>
<protein>
    <submittedName>
        <fullName evidence="1">Uncharacterized protein</fullName>
    </submittedName>
</protein>
<name>A0A8B3S0A6_9EURY</name>
<dbReference type="Proteomes" id="UP000291831">
    <property type="component" value="Unassembled WGS sequence"/>
</dbReference>
<dbReference type="InterPro" id="IPR054284">
    <property type="entry name" value="DUF7019"/>
</dbReference>
<gene>
    <name evidence="1" type="ORF">AEth_01536</name>
</gene>
<accession>A0A8B3S0A6</accession>
<evidence type="ECO:0000313" key="2">
    <source>
        <dbReference type="Proteomes" id="UP000291831"/>
    </source>
</evidence>
<comment type="caution">
    <text evidence="1">The sequence shown here is derived from an EMBL/GenBank/DDBJ whole genome shotgun (WGS) entry which is preliminary data.</text>
</comment>
<proteinExistence type="predicted"/>
<reference evidence="2" key="1">
    <citation type="submission" date="2019-01" db="EMBL/GenBank/DDBJ databases">
        <title>Anaerobic oxidation of ethane by archaea from a marine hydrocarbon seep.</title>
        <authorList>
            <person name="Musat F."/>
        </authorList>
    </citation>
    <scope>NUCLEOTIDE SEQUENCE [LARGE SCALE GENOMIC DNA]</scope>
</reference>
<dbReference type="AlphaFoldDB" id="A0A8B3S0A6"/>
<dbReference type="Pfam" id="PF22880">
    <property type="entry name" value="DUF7019"/>
    <property type="match status" value="1"/>
</dbReference>
<evidence type="ECO:0000313" key="1">
    <source>
        <dbReference type="EMBL" id="RZB28932.1"/>
    </source>
</evidence>
<organism evidence="1 2">
    <name type="scientific">Candidatus Argoarchaeum ethanivorans</name>
    <dbReference type="NCBI Taxonomy" id="2608793"/>
    <lineage>
        <taxon>Archaea</taxon>
        <taxon>Methanobacteriati</taxon>
        <taxon>Methanobacteriota</taxon>
        <taxon>Stenosarchaea group</taxon>
        <taxon>Methanomicrobia</taxon>
        <taxon>Methanosarcinales</taxon>
        <taxon>Methanosarcinales incertae sedis</taxon>
        <taxon>GOM Arc I cluster</taxon>
        <taxon>Candidatus Argoarchaeum</taxon>
    </lineage>
</organism>